<organism evidence="1 2">
    <name type="scientific">Paspalum vaginatum</name>
    <name type="common">seashore paspalum</name>
    <dbReference type="NCBI Taxonomy" id="158149"/>
    <lineage>
        <taxon>Eukaryota</taxon>
        <taxon>Viridiplantae</taxon>
        <taxon>Streptophyta</taxon>
        <taxon>Embryophyta</taxon>
        <taxon>Tracheophyta</taxon>
        <taxon>Spermatophyta</taxon>
        <taxon>Magnoliopsida</taxon>
        <taxon>Liliopsida</taxon>
        <taxon>Poales</taxon>
        <taxon>Poaceae</taxon>
        <taxon>PACMAD clade</taxon>
        <taxon>Panicoideae</taxon>
        <taxon>Andropogonodae</taxon>
        <taxon>Paspaleae</taxon>
        <taxon>Paspalinae</taxon>
        <taxon>Paspalum</taxon>
    </lineage>
</organism>
<evidence type="ECO:0000313" key="2">
    <source>
        <dbReference type="Proteomes" id="UP001164776"/>
    </source>
</evidence>
<name>A0A9W7XC47_9POAL</name>
<evidence type="ECO:0000313" key="1">
    <source>
        <dbReference type="EMBL" id="KAJ1256204.1"/>
    </source>
</evidence>
<proteinExistence type="predicted"/>
<keyword evidence="2" id="KW-1185">Reference proteome</keyword>
<reference evidence="1 2" key="1">
    <citation type="submission" date="2022-10" db="EMBL/GenBank/DDBJ databases">
        <title>WGS assembly of Paspalum vaginatum 540-79.</title>
        <authorList>
            <person name="Sun G."/>
            <person name="Wase N."/>
            <person name="Shu S."/>
            <person name="Jenkins J."/>
            <person name="Zhou B."/>
            <person name="Torres-Rodriguez J."/>
            <person name="Chen C."/>
            <person name="Sandor L."/>
            <person name="Plott C."/>
            <person name="Yoshinga Y."/>
            <person name="Daum C."/>
            <person name="Qi P."/>
            <person name="Barry K."/>
            <person name="Lipzen A."/>
            <person name="Berry L."/>
            <person name="Pedersen C."/>
            <person name="Gottilla T."/>
            <person name="Foltz A."/>
            <person name="Yu H."/>
            <person name="O'Malley R."/>
            <person name="Zhang C."/>
            <person name="Devos K."/>
            <person name="Sigmon B."/>
            <person name="Yu B."/>
            <person name="Obata T."/>
            <person name="Schmutz J."/>
            <person name="Schnable J."/>
        </authorList>
    </citation>
    <scope>NUCLEOTIDE SEQUENCE [LARGE SCALE GENOMIC DNA]</scope>
    <source>
        <strain evidence="2">cv. 540-79</strain>
    </source>
</reference>
<comment type="caution">
    <text evidence="1">The sequence shown here is derived from an EMBL/GenBank/DDBJ whole genome shotgun (WGS) entry which is preliminary data.</text>
</comment>
<gene>
    <name evidence="1" type="ORF">BS78_K064400</name>
</gene>
<protein>
    <submittedName>
        <fullName evidence="1">Uncharacterized protein</fullName>
    </submittedName>
</protein>
<dbReference type="AlphaFoldDB" id="A0A9W7XC47"/>
<dbReference type="Proteomes" id="UP001164776">
    <property type="component" value="Unassembled WGS sequence"/>
</dbReference>
<accession>A0A9W7XC47</accession>
<sequence>MAGKLYCVYQALEKPEIKRIENSLLFIGVSFPVLACQAPQRPTSPDRGYVIRSRAPGLHRGRISPVA</sequence>
<dbReference type="EMBL" id="MU629538">
    <property type="protein sequence ID" value="KAJ1256204.1"/>
    <property type="molecule type" value="Genomic_DNA"/>
</dbReference>